<dbReference type="AlphaFoldDB" id="A0A918BDT4"/>
<dbReference type="SUPFAM" id="SSF47090">
    <property type="entry name" value="PGBD-like"/>
    <property type="match status" value="1"/>
</dbReference>
<dbReference type="Pfam" id="PF00877">
    <property type="entry name" value="NLPC_P60"/>
    <property type="match status" value="1"/>
</dbReference>
<dbReference type="InterPro" id="IPR036365">
    <property type="entry name" value="PGBD-like_sf"/>
</dbReference>
<feature type="compositionally biased region" description="Low complexity" evidence="5">
    <location>
        <begin position="141"/>
        <end position="151"/>
    </location>
</feature>
<dbReference type="PROSITE" id="PS51935">
    <property type="entry name" value="NLPC_P60"/>
    <property type="match status" value="1"/>
</dbReference>
<dbReference type="NCBIfam" id="NF038080">
    <property type="entry name" value="PG_bind_siph"/>
    <property type="match status" value="1"/>
</dbReference>
<proteinExistence type="inferred from homology"/>
<evidence type="ECO:0000313" key="7">
    <source>
        <dbReference type="EMBL" id="GGQ54581.1"/>
    </source>
</evidence>
<protein>
    <submittedName>
        <fullName evidence="7">Membrane protein</fullName>
    </submittedName>
</protein>
<reference evidence="7" key="2">
    <citation type="submission" date="2020-09" db="EMBL/GenBank/DDBJ databases">
        <authorList>
            <person name="Sun Q."/>
            <person name="Ohkuma M."/>
        </authorList>
    </citation>
    <scope>NUCLEOTIDE SEQUENCE</scope>
    <source>
        <strain evidence="7">JCM 3131</strain>
    </source>
</reference>
<dbReference type="GO" id="GO:0008234">
    <property type="term" value="F:cysteine-type peptidase activity"/>
    <property type="evidence" value="ECO:0007669"/>
    <property type="project" value="UniProtKB-KW"/>
</dbReference>
<dbReference type="Proteomes" id="UP000620156">
    <property type="component" value="Unassembled WGS sequence"/>
</dbReference>
<dbReference type="InterPro" id="IPR036366">
    <property type="entry name" value="PGBDSf"/>
</dbReference>
<dbReference type="InterPro" id="IPR000064">
    <property type="entry name" value="NLP_P60_dom"/>
</dbReference>
<keyword evidence="3" id="KW-0378">Hydrolase</keyword>
<evidence type="ECO:0000256" key="3">
    <source>
        <dbReference type="ARBA" id="ARBA00022801"/>
    </source>
</evidence>
<evidence type="ECO:0000259" key="6">
    <source>
        <dbReference type="PROSITE" id="PS51935"/>
    </source>
</evidence>
<organism evidence="7 8">
    <name type="scientific">Streptomyces ruber</name>
    <dbReference type="NCBI Taxonomy" id="83378"/>
    <lineage>
        <taxon>Bacteria</taxon>
        <taxon>Bacillati</taxon>
        <taxon>Actinomycetota</taxon>
        <taxon>Actinomycetes</taxon>
        <taxon>Kitasatosporales</taxon>
        <taxon>Streptomycetaceae</taxon>
        <taxon>Streptomyces</taxon>
    </lineage>
</organism>
<dbReference type="EMBL" id="BMQK01000004">
    <property type="protein sequence ID" value="GGQ54581.1"/>
    <property type="molecule type" value="Genomic_DNA"/>
</dbReference>
<accession>A0A918BDT4</accession>
<keyword evidence="2" id="KW-0645">Protease</keyword>
<name>A0A918BDT4_9ACTN</name>
<evidence type="ECO:0000256" key="4">
    <source>
        <dbReference type="ARBA" id="ARBA00022807"/>
    </source>
</evidence>
<comment type="caution">
    <text evidence="7">The sequence shown here is derived from an EMBL/GenBank/DDBJ whole genome shotgun (WGS) entry which is preliminary data.</text>
</comment>
<dbReference type="Gene3D" id="3.90.1720.10">
    <property type="entry name" value="endopeptidase domain like (from Nostoc punctiforme)"/>
    <property type="match status" value="1"/>
</dbReference>
<feature type="region of interest" description="Disordered" evidence="5">
    <location>
        <begin position="336"/>
        <end position="366"/>
    </location>
</feature>
<sequence>MRHPATVEKLATVQQRGHSHPEHEAEHRAEHEPEHEGGRMETPAFEESDPAGGCACPGCVLGRRVPPCSAAPAGTGRSTARSALVLAVAAGIALGAGHCGPAVAVHAPAEPGVPAGDGPGTPQGQKEPLHGPAGRPASVGTPAPVVDPPATTRTDIINRAQTWVTEQVPYSMTAYRPDGYRQDCSGYVSMAWNLGLNEWTGSLAAYGDPISRDELQPGDILLFHNPEDPQNGSHVVIFGGWTDYTHTHYIAYEQTRPHTRKQSTPYAYWSNSERYVPYRYKGLVPGGAGAGTVPAGAGGAPEPEGAGTAHFPGVPAFGNGAHDGHVTGPGRMLVRRGGTRSHTTGPGPRGAGRPEPYPGRGMFRPGAVNHHVDRLGRRLVEKGFGRYYATGPGRRWSEADRRNVAAFQRAQGWRGAAADGYPGPETWRRLFS</sequence>
<evidence type="ECO:0000256" key="2">
    <source>
        <dbReference type="ARBA" id="ARBA00022670"/>
    </source>
</evidence>
<dbReference type="InterPro" id="IPR038765">
    <property type="entry name" value="Papain-like_cys_pep_sf"/>
</dbReference>
<dbReference type="Gene3D" id="1.10.101.10">
    <property type="entry name" value="PGBD-like superfamily/PGBD"/>
    <property type="match status" value="1"/>
</dbReference>
<feature type="region of interest" description="Disordered" evidence="5">
    <location>
        <begin position="1"/>
        <end position="49"/>
    </location>
</feature>
<feature type="compositionally biased region" description="Basic and acidic residues" evidence="5">
    <location>
        <begin position="19"/>
        <end position="39"/>
    </location>
</feature>
<evidence type="ECO:0000256" key="1">
    <source>
        <dbReference type="ARBA" id="ARBA00007074"/>
    </source>
</evidence>
<feature type="compositionally biased region" description="Low complexity" evidence="5">
    <location>
        <begin position="351"/>
        <end position="361"/>
    </location>
</feature>
<feature type="region of interest" description="Disordered" evidence="5">
    <location>
        <begin position="110"/>
        <end position="151"/>
    </location>
</feature>
<gene>
    <name evidence="7" type="ORF">GCM10010145_25150</name>
</gene>
<feature type="domain" description="NlpC/P60" evidence="6">
    <location>
        <begin position="150"/>
        <end position="280"/>
    </location>
</feature>
<dbReference type="InterPro" id="IPR047763">
    <property type="entry name" value="PG_bind_dom_phiBT1-type"/>
</dbReference>
<comment type="similarity">
    <text evidence="1">Belongs to the peptidase C40 family.</text>
</comment>
<keyword evidence="4" id="KW-0788">Thiol protease</keyword>
<dbReference type="GO" id="GO:0006508">
    <property type="term" value="P:proteolysis"/>
    <property type="evidence" value="ECO:0007669"/>
    <property type="project" value="UniProtKB-KW"/>
</dbReference>
<dbReference type="SUPFAM" id="SSF54001">
    <property type="entry name" value="Cysteine proteinases"/>
    <property type="match status" value="1"/>
</dbReference>
<evidence type="ECO:0000256" key="5">
    <source>
        <dbReference type="SAM" id="MobiDB-lite"/>
    </source>
</evidence>
<evidence type="ECO:0000313" key="8">
    <source>
        <dbReference type="Proteomes" id="UP000620156"/>
    </source>
</evidence>
<keyword evidence="8" id="KW-1185">Reference proteome</keyword>
<reference evidence="7" key="1">
    <citation type="journal article" date="2014" name="Int. J. Syst. Evol. Microbiol.">
        <title>Complete genome sequence of Corynebacterium casei LMG S-19264T (=DSM 44701T), isolated from a smear-ripened cheese.</title>
        <authorList>
            <consortium name="US DOE Joint Genome Institute (JGI-PGF)"/>
            <person name="Walter F."/>
            <person name="Albersmeier A."/>
            <person name="Kalinowski J."/>
            <person name="Ruckert C."/>
        </authorList>
    </citation>
    <scope>NUCLEOTIDE SEQUENCE</scope>
    <source>
        <strain evidence="7">JCM 3131</strain>
    </source>
</reference>